<accession>I0V8I9</accession>
<keyword evidence="2" id="KW-1185">Reference proteome</keyword>
<dbReference type="AlphaFoldDB" id="I0V8I9"/>
<dbReference type="HOGENOM" id="CLU_174096_0_0_11"/>
<evidence type="ECO:0000313" key="1">
    <source>
        <dbReference type="EMBL" id="EID56442.1"/>
    </source>
</evidence>
<protein>
    <recommendedName>
        <fullName evidence="3">AraC-type arabinose-binding/dimerisation domain-containing protein</fullName>
    </recommendedName>
</protein>
<dbReference type="STRING" id="882086.SacxiDRAFT_4261"/>
<dbReference type="OrthoDB" id="3576740at2"/>
<dbReference type="EMBL" id="JH636049">
    <property type="protein sequence ID" value="EID56442.1"/>
    <property type="molecule type" value="Genomic_DNA"/>
</dbReference>
<gene>
    <name evidence="1" type="ORF">SacxiDRAFT_4261</name>
</gene>
<evidence type="ECO:0000313" key="2">
    <source>
        <dbReference type="Proteomes" id="UP000004691"/>
    </source>
</evidence>
<organism evidence="1 2">
    <name type="scientific">Saccharomonospora xinjiangensis XJ-54</name>
    <dbReference type="NCBI Taxonomy" id="882086"/>
    <lineage>
        <taxon>Bacteria</taxon>
        <taxon>Bacillati</taxon>
        <taxon>Actinomycetota</taxon>
        <taxon>Actinomycetes</taxon>
        <taxon>Pseudonocardiales</taxon>
        <taxon>Pseudonocardiaceae</taxon>
        <taxon>Saccharomonospora</taxon>
    </lineage>
</organism>
<dbReference type="RefSeq" id="WP_006240675.1">
    <property type="nucleotide sequence ID" value="NZ_JH636049.1"/>
</dbReference>
<dbReference type="Proteomes" id="UP000004691">
    <property type="component" value="Unassembled WGS sequence"/>
</dbReference>
<evidence type="ECO:0008006" key="3">
    <source>
        <dbReference type="Google" id="ProtNLM"/>
    </source>
</evidence>
<name>I0V8I9_9PSEU</name>
<reference evidence="1 2" key="1">
    <citation type="submission" date="2012-01" db="EMBL/GenBank/DDBJ databases">
        <title>Improved High-Quality Draft sequence of Saccharomonospora xinjiangensis XJ-54.</title>
        <authorList>
            <consortium name="US DOE Joint Genome Institute"/>
            <person name="Lucas S."/>
            <person name="Han J."/>
            <person name="Lapidus A."/>
            <person name="Cheng J.-F."/>
            <person name="Goodwin L."/>
            <person name="Pitluck S."/>
            <person name="Peters L."/>
            <person name="Mikhailova N."/>
            <person name="Teshima H."/>
            <person name="Detter J.C."/>
            <person name="Han C."/>
            <person name="Tapia R."/>
            <person name="Land M."/>
            <person name="Hauser L."/>
            <person name="Kyrpides N."/>
            <person name="Ivanova N."/>
            <person name="Pagani I."/>
            <person name="Brambilla E.-M."/>
            <person name="Klenk H.-P."/>
            <person name="Woyke T."/>
        </authorList>
    </citation>
    <scope>NUCLEOTIDE SEQUENCE [LARGE SCALE GENOMIC DNA]</scope>
    <source>
        <strain evidence="1 2">XJ-54</strain>
    </source>
</reference>
<proteinExistence type="predicted"/>
<sequence length="79" mass="8514">MSRGPHRELLVLDAGESRDYEPDAWAGLLVVVATGELELETVHGQRQRFAHGSVLTLAGLPLRALRASAPTTLITVGLR</sequence>